<feature type="transmembrane region" description="Helical" evidence="1">
    <location>
        <begin position="205"/>
        <end position="224"/>
    </location>
</feature>
<dbReference type="RefSeq" id="WP_231060512.1">
    <property type="nucleotide sequence ID" value="NZ_JAJNOC010000011.1"/>
</dbReference>
<keyword evidence="1" id="KW-0812">Transmembrane</keyword>
<protein>
    <recommendedName>
        <fullName evidence="4">PNPLA domain-containing protein</fullName>
    </recommendedName>
</protein>
<accession>A0ABS8QBW2</accession>
<comment type="caution">
    <text evidence="2">The sequence shown here is derived from an EMBL/GenBank/DDBJ whole genome shotgun (WGS) entry which is preliminary data.</text>
</comment>
<dbReference type="Proteomes" id="UP001179361">
    <property type="component" value="Unassembled WGS sequence"/>
</dbReference>
<feature type="transmembrane region" description="Helical" evidence="1">
    <location>
        <begin position="76"/>
        <end position="94"/>
    </location>
</feature>
<proteinExistence type="predicted"/>
<keyword evidence="1" id="KW-0472">Membrane</keyword>
<dbReference type="EMBL" id="JAJNOC010000011">
    <property type="protein sequence ID" value="MCD2519237.1"/>
    <property type="molecule type" value="Genomic_DNA"/>
</dbReference>
<dbReference type="InterPro" id="IPR016035">
    <property type="entry name" value="Acyl_Trfase/lysoPLipase"/>
</dbReference>
<sequence length="746" mass="81148">MTPVASNSTSNNEKRAMVATIRFLIAWLYVLAGLCLIPMLAVALVYMLLGFIPQAQEVLYALTETGIGAKTNRVRLMWIVIAQLVLAMTVWYAARLLCTIDARHSIPSYLRKREALGAVRLAVTWGPRLLGFASAAALSTVLILAAASAVGMDAIRHILIMLLLGPILVSLNHFFPARKWLTMCVVGVVLLLFCVFFVANSGRMVFLLTAETLLPPLLLLALDIRRRWLRRFSRMEHLSSIRHRSMRRRVVTLFSIGAAGALVLSFIPVESASKIGPAAVVLLTISLLVLMLTPLTLLMRRFFFFTPGWPALATLLIVTFLVWRGQMQFGEETMDVRPQPASMVPASLSTNLPQYQFAVNAHGGGLRAALFTGLVLARMDDMTCGRFGEGLVAASGVSGGSLGIAMYLALRQDFVARGGWTCTVPDPARNAQLQGLVAYALGRDHLSPVVAKLAFHDLFFPNSTAARGQALLDSWQAGALASFERDAPDRQPPAVGLARRLTDLTGGIAVPPAVYFNTTDGLTGERAWFSTRPVATFQRMGIKYARAVSRITVGQAVLHSARFPLVSPPGRFVVDNKDHVLLDGGYVDNSGATTLLEFLEANTQRFDSKKLYVLNIDGNPPSDGSCIPYAPPRRELGLELSSLFKVRSANAMAAAHDLRRSSLKLNVVDIQYNLESAFRQSIRAEVSPDDLCAMVNRQRQAPLGWFISQAAQQAMSLSALSGGMQLCSRLNGLCSIPDEPASAAVQ</sequence>
<reference evidence="2" key="1">
    <citation type="submission" date="2021-11" db="EMBL/GenBank/DDBJ databases">
        <title>The complete genome of Massilia sp sp. G4R7.</title>
        <authorList>
            <person name="Liu L."/>
            <person name="Yue J."/>
            <person name="Yuan J."/>
            <person name="Yang F."/>
            <person name="Li L."/>
        </authorList>
    </citation>
    <scope>NUCLEOTIDE SEQUENCE</scope>
    <source>
        <strain evidence="2">G4R7</strain>
    </source>
</reference>
<evidence type="ECO:0000256" key="1">
    <source>
        <dbReference type="SAM" id="Phobius"/>
    </source>
</evidence>
<evidence type="ECO:0008006" key="4">
    <source>
        <dbReference type="Google" id="ProtNLM"/>
    </source>
</evidence>
<dbReference type="SUPFAM" id="SSF52151">
    <property type="entry name" value="FabD/lysophospholipase-like"/>
    <property type="match status" value="1"/>
</dbReference>
<feature type="transmembrane region" description="Helical" evidence="1">
    <location>
        <begin position="129"/>
        <end position="148"/>
    </location>
</feature>
<evidence type="ECO:0000313" key="2">
    <source>
        <dbReference type="EMBL" id="MCD2519237.1"/>
    </source>
</evidence>
<feature type="transmembrane region" description="Helical" evidence="1">
    <location>
        <begin position="154"/>
        <end position="175"/>
    </location>
</feature>
<evidence type="ECO:0000313" key="3">
    <source>
        <dbReference type="Proteomes" id="UP001179361"/>
    </source>
</evidence>
<feature type="transmembrane region" description="Helical" evidence="1">
    <location>
        <begin position="180"/>
        <end position="199"/>
    </location>
</feature>
<feature type="transmembrane region" description="Helical" evidence="1">
    <location>
        <begin position="250"/>
        <end position="269"/>
    </location>
</feature>
<name>A0ABS8QBW2_9BURK</name>
<gene>
    <name evidence="2" type="ORF">LQ564_23325</name>
</gene>
<feature type="transmembrane region" description="Helical" evidence="1">
    <location>
        <begin position="24"/>
        <end position="49"/>
    </location>
</feature>
<keyword evidence="1" id="KW-1133">Transmembrane helix</keyword>
<feature type="transmembrane region" description="Helical" evidence="1">
    <location>
        <begin position="275"/>
        <end position="295"/>
    </location>
</feature>
<keyword evidence="3" id="KW-1185">Reference proteome</keyword>
<feature type="transmembrane region" description="Helical" evidence="1">
    <location>
        <begin position="302"/>
        <end position="323"/>
    </location>
</feature>
<organism evidence="2 3">
    <name type="scientific">Massilia phyllostachyos</name>
    <dbReference type="NCBI Taxonomy" id="2898585"/>
    <lineage>
        <taxon>Bacteria</taxon>
        <taxon>Pseudomonadati</taxon>
        <taxon>Pseudomonadota</taxon>
        <taxon>Betaproteobacteria</taxon>
        <taxon>Burkholderiales</taxon>
        <taxon>Oxalobacteraceae</taxon>
        <taxon>Telluria group</taxon>
        <taxon>Massilia</taxon>
    </lineage>
</organism>